<dbReference type="SUPFAM" id="SSF55486">
    <property type="entry name" value="Metalloproteases ('zincins'), catalytic domain"/>
    <property type="match status" value="1"/>
</dbReference>
<keyword evidence="6" id="KW-1185">Reference proteome</keyword>
<sequence length="162" mass="17953">MILQVTILGVYSWIAFAANEDLGFYDPNVLYNTSRFEGDIIGIPLSNDTSGIKNAISDPNRLWPNGLIFYRIDSRLCDLNQARPLIVSTMTLISAQTRNCIRFRERRNESSYINIISGDGCYSQVGMIGGSQGLSLGRGCQPLRPGVILLDPGYKSSLTQRD</sequence>
<evidence type="ECO:0000256" key="1">
    <source>
        <dbReference type="ARBA" id="ARBA00001947"/>
    </source>
</evidence>
<comment type="cofactor">
    <cofactor evidence="1">
        <name>Zn(2+)</name>
        <dbReference type="ChEBI" id="CHEBI:29105"/>
    </cofactor>
</comment>
<feature type="domain" description="Peptidase M12A" evidence="4">
    <location>
        <begin position="54"/>
        <end position="162"/>
    </location>
</feature>
<comment type="caution">
    <text evidence="2">Lacks conserved residue(s) required for the propagation of feature annotation.</text>
</comment>
<keyword evidence="3" id="KW-0732">Signal</keyword>
<evidence type="ECO:0000259" key="4">
    <source>
        <dbReference type="PROSITE" id="PS51864"/>
    </source>
</evidence>
<evidence type="ECO:0000256" key="2">
    <source>
        <dbReference type="PROSITE-ProRule" id="PRU01211"/>
    </source>
</evidence>
<dbReference type="GO" id="GO:0006508">
    <property type="term" value="P:proteolysis"/>
    <property type="evidence" value="ECO:0007669"/>
    <property type="project" value="InterPro"/>
</dbReference>
<dbReference type="PROSITE" id="PS51864">
    <property type="entry name" value="ASTACIN"/>
    <property type="match status" value="1"/>
</dbReference>
<evidence type="ECO:0000256" key="3">
    <source>
        <dbReference type="SAM" id="SignalP"/>
    </source>
</evidence>
<feature type="chain" id="PRO_5018693367" evidence="3">
    <location>
        <begin position="18"/>
        <end position="162"/>
    </location>
</feature>
<dbReference type="InterPro" id="IPR001506">
    <property type="entry name" value="Peptidase_M12A"/>
</dbReference>
<dbReference type="EMBL" id="NCKU01006857">
    <property type="protein sequence ID" value="RWS03093.1"/>
    <property type="molecule type" value="Genomic_DNA"/>
</dbReference>
<accession>A0A3S3RQ74</accession>
<dbReference type="AlphaFoldDB" id="A0A3S3RQ74"/>
<name>A0A3S3RQ74_9ACAR</name>
<dbReference type="Pfam" id="PF01400">
    <property type="entry name" value="Astacin"/>
    <property type="match status" value="1"/>
</dbReference>
<evidence type="ECO:0000313" key="5">
    <source>
        <dbReference type="EMBL" id="RWS03093.1"/>
    </source>
</evidence>
<feature type="non-terminal residue" evidence="5">
    <location>
        <position position="162"/>
    </location>
</feature>
<gene>
    <name evidence="5" type="ORF">B4U79_12524</name>
</gene>
<dbReference type="Proteomes" id="UP000285301">
    <property type="component" value="Unassembled WGS sequence"/>
</dbReference>
<dbReference type="PANTHER" id="PTHR10127:SF850">
    <property type="entry name" value="METALLOENDOPEPTIDASE"/>
    <property type="match status" value="1"/>
</dbReference>
<dbReference type="OrthoDB" id="291007at2759"/>
<evidence type="ECO:0000313" key="6">
    <source>
        <dbReference type="Proteomes" id="UP000285301"/>
    </source>
</evidence>
<dbReference type="GO" id="GO:0004222">
    <property type="term" value="F:metalloendopeptidase activity"/>
    <property type="evidence" value="ECO:0007669"/>
    <property type="project" value="InterPro"/>
</dbReference>
<protein>
    <submittedName>
        <fullName evidence="5">Astacin-like metallopeptidase 6 protein</fullName>
    </submittedName>
</protein>
<proteinExistence type="predicted"/>
<dbReference type="PANTHER" id="PTHR10127">
    <property type="entry name" value="DISCOIDIN, CUB, EGF, LAMININ , AND ZINC METALLOPROTEASE DOMAIN CONTAINING"/>
    <property type="match status" value="1"/>
</dbReference>
<reference evidence="5 6" key="1">
    <citation type="journal article" date="2018" name="Gigascience">
        <title>Genomes of trombidid mites reveal novel predicted allergens and laterally-transferred genes associated with secondary metabolism.</title>
        <authorList>
            <person name="Dong X."/>
            <person name="Chaisiri K."/>
            <person name="Xia D."/>
            <person name="Armstrong S.D."/>
            <person name="Fang Y."/>
            <person name="Donnelly M.J."/>
            <person name="Kadowaki T."/>
            <person name="McGarry J.W."/>
            <person name="Darby A.C."/>
            <person name="Makepeace B.L."/>
        </authorList>
    </citation>
    <scope>NUCLEOTIDE SEQUENCE [LARGE SCALE GENOMIC DNA]</scope>
    <source>
        <strain evidence="5">UoL-WK</strain>
    </source>
</reference>
<comment type="caution">
    <text evidence="5">The sequence shown here is derived from an EMBL/GenBank/DDBJ whole genome shotgun (WGS) entry which is preliminary data.</text>
</comment>
<organism evidence="5 6">
    <name type="scientific">Dinothrombium tinctorium</name>
    <dbReference type="NCBI Taxonomy" id="1965070"/>
    <lineage>
        <taxon>Eukaryota</taxon>
        <taxon>Metazoa</taxon>
        <taxon>Ecdysozoa</taxon>
        <taxon>Arthropoda</taxon>
        <taxon>Chelicerata</taxon>
        <taxon>Arachnida</taxon>
        <taxon>Acari</taxon>
        <taxon>Acariformes</taxon>
        <taxon>Trombidiformes</taxon>
        <taxon>Prostigmata</taxon>
        <taxon>Anystina</taxon>
        <taxon>Parasitengona</taxon>
        <taxon>Trombidioidea</taxon>
        <taxon>Trombidiidae</taxon>
        <taxon>Dinothrombium</taxon>
    </lineage>
</organism>
<dbReference type="Gene3D" id="3.40.390.10">
    <property type="entry name" value="Collagenase (Catalytic Domain)"/>
    <property type="match status" value="1"/>
</dbReference>
<dbReference type="InterPro" id="IPR024079">
    <property type="entry name" value="MetalloPept_cat_dom_sf"/>
</dbReference>
<feature type="signal peptide" evidence="3">
    <location>
        <begin position="1"/>
        <end position="17"/>
    </location>
</feature>